<sequence length="1268" mass="143341">MNIHVRILRNCKLSKYASPFAVTIRTSVNLSFKVLGTFDLESEAPPVIICHGLLETRRSWRGVAKTIRNLTKRSVVIVDLRNHGASPHASSQRYESQARDVFQLMKKLEIKRASLMGHNVGARTVMCAALMAPASVAGLLVVDMSPVSTSPEFKEYYPKLMEEMSKVVWKEKRKVHKAQKAIKKQLKHIIKDDVTMKAILNNINVTREGSIGWMCNLEVLKKQFKHLSSFPKSLKGKNYDGPTMFIGGQVSEYLPADDLPGIREMFPRAVIKYVVSTGHNVHAEDPKAFMELLIDQMKAVDFSGQQKSTVTQARGFARQKLLSSGMFADGGGIQFILMNIGKRGDTIGWMCNLDALKQHFTDIATFPEALKSKQYDGPLSPQTIRERATFTSENSETVDLAYASYESTDSNDSKVAPLVILHGLLGSKNNWNSMSKAIHRTTGRKVVSIDARNHGDSRHSSQHSYIHMAHDVMKLLKKLELSKVSVLGHSMGGRTAMVLSLLCSDLVSSLIIVDISPVKTSPQIFSMANLFDAMSSVSVRPGIAMSKARKLADEQLKSITPDVNLRNFLITNLVQTNTGAYTWRVNLPALKENFQSHISNFPSNLKGLQYCGPTLFIGGSLSDYIGKNDLRDIQEYFPLADLVFVEGAGHWVHSQKPEKFLDLPPEYTSNGIDLNNRFGDDASERIPLKELAQPPRLDKAKQLPHDADFSLFLPRHQEMATEVIDALMNVPENQLQDFLSTCTFARVNLNPQLFNYCYSVALMHRRDTRSVPIQNFAETFPSKFLDSKVFSQAREVARVTPQGAARNPIIIPRDYTATDLEEEHRLAYFREDIGVNLHHWHWHLVYPFTASDRAIVAKDRRGELFFYMHQQIIARYNGERLNNSLKRVKKFGNWREPIPEAYYPKLDSLTSSRGWPPRQAGMRWQNINRPVDGINVTLDQMEEWRRRLEDAVSTGRVRLPNGSFRPLDIDTLGNMLEASILSPNIDYYGSVHNNGHTFSAYVHDPDHRYLLENPGVEVTSATIESQGGQNNTLNTFWMQSDVDLSRGLDFSNRGPVARRATVRIFISPKNDERNLPWHLNDQRKMFIEMDRFTFRDLSAQGEDPRKQDLASFNFCGCGWPQHMLVPKGTEGGMPYQLFVDQPDGTELTCDQASSFCGLKDRLFPDKRAMGFPFDRPSASFTNITDFSNLPNMALTDITIKFQNTTEITHILDSTTNVQLWHLNMWGRTKSRPLSFALEVGSHPFERGALLAFGLYWKLCLGLCKDTNF</sequence>
<proteinExistence type="predicted"/>
<dbReference type="EMBL" id="CM046109">
    <property type="protein sequence ID" value="KAI8442312.1"/>
    <property type="molecule type" value="Genomic_DNA"/>
</dbReference>
<comment type="caution">
    <text evidence="1">The sequence shown here is derived from an EMBL/GenBank/DDBJ whole genome shotgun (WGS) entry which is preliminary data.</text>
</comment>
<protein>
    <submittedName>
        <fullName evidence="1">Uncharacterized protein</fullName>
    </submittedName>
</protein>
<keyword evidence="2" id="KW-1185">Reference proteome</keyword>
<organism evidence="1 2">
    <name type="scientific">Choristoneura fumiferana</name>
    <name type="common">Spruce budworm moth</name>
    <name type="synonym">Archips fumiferana</name>
    <dbReference type="NCBI Taxonomy" id="7141"/>
    <lineage>
        <taxon>Eukaryota</taxon>
        <taxon>Metazoa</taxon>
        <taxon>Ecdysozoa</taxon>
        <taxon>Arthropoda</taxon>
        <taxon>Hexapoda</taxon>
        <taxon>Insecta</taxon>
        <taxon>Pterygota</taxon>
        <taxon>Neoptera</taxon>
        <taxon>Endopterygota</taxon>
        <taxon>Lepidoptera</taxon>
        <taxon>Glossata</taxon>
        <taxon>Ditrysia</taxon>
        <taxon>Tortricoidea</taxon>
        <taxon>Tortricidae</taxon>
        <taxon>Tortricinae</taxon>
        <taxon>Choristoneura</taxon>
    </lineage>
</organism>
<evidence type="ECO:0000313" key="2">
    <source>
        <dbReference type="Proteomes" id="UP001064048"/>
    </source>
</evidence>
<reference evidence="1 2" key="1">
    <citation type="journal article" date="2022" name="Genome Biol. Evol.">
        <title>The Spruce Budworm Genome: Reconstructing the Evolutionary History of Antifreeze Proteins.</title>
        <authorList>
            <person name="Beliveau C."/>
            <person name="Gagne P."/>
            <person name="Picq S."/>
            <person name="Vernygora O."/>
            <person name="Keeling C.I."/>
            <person name="Pinkney K."/>
            <person name="Doucet D."/>
            <person name="Wen F."/>
            <person name="Johnston J.S."/>
            <person name="Maaroufi H."/>
            <person name="Boyle B."/>
            <person name="Laroche J."/>
            <person name="Dewar K."/>
            <person name="Juretic N."/>
            <person name="Blackburn G."/>
            <person name="Nisole A."/>
            <person name="Brunet B."/>
            <person name="Brandao M."/>
            <person name="Lumley L."/>
            <person name="Duan J."/>
            <person name="Quan G."/>
            <person name="Lucarotti C.J."/>
            <person name="Roe A.D."/>
            <person name="Sperling F.A.H."/>
            <person name="Levesque R.C."/>
            <person name="Cusson M."/>
        </authorList>
    </citation>
    <scope>NUCLEOTIDE SEQUENCE [LARGE SCALE GENOMIC DNA]</scope>
    <source>
        <strain evidence="1">Glfc:IPQL:Cfum</strain>
    </source>
</reference>
<accession>A0ACC0L0M5</accession>
<gene>
    <name evidence="1" type="ORF">MSG28_005853</name>
</gene>
<dbReference type="Proteomes" id="UP001064048">
    <property type="component" value="Chromosome 9"/>
</dbReference>
<name>A0ACC0L0M5_CHOFU</name>
<evidence type="ECO:0000313" key="1">
    <source>
        <dbReference type="EMBL" id="KAI8442312.1"/>
    </source>
</evidence>